<dbReference type="OrthoDB" id="5173603at2"/>
<proteinExistence type="inferred from homology"/>
<reference evidence="4 5" key="1">
    <citation type="submission" date="2015-07" db="EMBL/GenBank/DDBJ databases">
        <title>Complete genome sequence of Mycobacterium goodii X7B, a facultative thermophilic biodesulfurizing bacterium.</title>
        <authorList>
            <person name="Yu B."/>
            <person name="Li F."/>
            <person name="Xu P."/>
        </authorList>
    </citation>
    <scope>NUCLEOTIDE SEQUENCE [LARGE SCALE GENOMIC DNA]</scope>
    <source>
        <strain evidence="4 5">X7B</strain>
    </source>
</reference>
<evidence type="ECO:0000256" key="2">
    <source>
        <dbReference type="ARBA" id="ARBA00023002"/>
    </source>
</evidence>
<keyword evidence="2" id="KW-0560">Oxidoreductase</keyword>
<dbReference type="AlphaFoldDB" id="A0A0K0X7D4"/>
<sequence>MGSAEGRVAGKVAFITGAARGQGRSHAVRLAEEGADIIAVDLCRNIDSIGYSLATPEDLEETARFVEKAGRRVVTAQADVRDAAQLRDALERGVSELGRLDIVVAQAGIAAMKGNPPLQAWTDGINTNLVGTINAIQAALPHLGEGASIVATASAAALMDAHNKPNPGADPGGMGYMVSKRMIAEYVHYLATELTPLGIRANVIHPTNCNTDMLQSEPMYRSFRPDLEHPTRADAEPVFYVQQAMKVPWVEPADISNAVLWLASDESRFVTGMQLRVDAGGYLKWYDYHV</sequence>
<organism evidence="4 5">
    <name type="scientific">Mycolicibacterium goodii</name>
    <name type="common">Mycobacterium goodii</name>
    <dbReference type="NCBI Taxonomy" id="134601"/>
    <lineage>
        <taxon>Bacteria</taxon>
        <taxon>Bacillati</taxon>
        <taxon>Actinomycetota</taxon>
        <taxon>Actinomycetes</taxon>
        <taxon>Mycobacteriales</taxon>
        <taxon>Mycobacteriaceae</taxon>
        <taxon>Mycolicibacterium</taxon>
    </lineage>
</organism>
<comment type="similarity">
    <text evidence="1">Belongs to the short-chain dehydrogenases/reductases (SDR) family.</text>
</comment>
<dbReference type="GO" id="GO:0016491">
    <property type="term" value="F:oxidoreductase activity"/>
    <property type="evidence" value="ECO:0007669"/>
    <property type="project" value="UniProtKB-KW"/>
</dbReference>
<dbReference type="InterPro" id="IPR023985">
    <property type="entry name" value="SDR_subfam_1"/>
</dbReference>
<dbReference type="RefSeq" id="WP_049745682.1">
    <property type="nucleotide sequence ID" value="NZ_CP012150.1"/>
</dbReference>
<dbReference type="Pfam" id="PF13561">
    <property type="entry name" value="adh_short_C2"/>
    <property type="match status" value="1"/>
</dbReference>
<evidence type="ECO:0000256" key="1">
    <source>
        <dbReference type="ARBA" id="ARBA00006484"/>
    </source>
</evidence>
<evidence type="ECO:0000256" key="3">
    <source>
        <dbReference type="ARBA" id="ARBA00023027"/>
    </source>
</evidence>
<dbReference type="PANTHER" id="PTHR24321:SF8">
    <property type="entry name" value="ESTRADIOL 17-BETA-DEHYDROGENASE 8-RELATED"/>
    <property type="match status" value="1"/>
</dbReference>
<dbReference type="PANTHER" id="PTHR24321">
    <property type="entry name" value="DEHYDROGENASES, SHORT CHAIN"/>
    <property type="match status" value="1"/>
</dbReference>
<dbReference type="STRING" id="134601.AFA91_16600"/>
<dbReference type="FunFam" id="3.40.50.720:FF:000084">
    <property type="entry name" value="Short-chain dehydrogenase reductase"/>
    <property type="match status" value="1"/>
</dbReference>
<protein>
    <submittedName>
        <fullName evidence="4">3-ketoacyl-ACP reductase</fullName>
    </submittedName>
</protein>
<name>A0A0K0X7D4_MYCGD</name>
<dbReference type="SUPFAM" id="SSF51735">
    <property type="entry name" value="NAD(P)-binding Rossmann-fold domains"/>
    <property type="match status" value="1"/>
</dbReference>
<dbReference type="Proteomes" id="UP000062255">
    <property type="component" value="Chromosome"/>
</dbReference>
<dbReference type="EMBL" id="CP012150">
    <property type="protein sequence ID" value="AKS33261.1"/>
    <property type="molecule type" value="Genomic_DNA"/>
</dbReference>
<keyword evidence="3" id="KW-0520">NAD</keyword>
<dbReference type="PRINTS" id="PR00081">
    <property type="entry name" value="GDHRDH"/>
</dbReference>
<gene>
    <name evidence="4" type="ORF">AFA91_16600</name>
</gene>
<dbReference type="Gene3D" id="3.40.50.720">
    <property type="entry name" value="NAD(P)-binding Rossmann-like Domain"/>
    <property type="match status" value="1"/>
</dbReference>
<dbReference type="PATRIC" id="fig|134601.6.peg.3444"/>
<dbReference type="KEGG" id="mgo:AFA91_16600"/>
<dbReference type="NCBIfam" id="TIGR03971">
    <property type="entry name" value="SDR_subfam_1"/>
    <property type="match status" value="1"/>
</dbReference>
<accession>A0A0K0X7D4</accession>
<evidence type="ECO:0000313" key="4">
    <source>
        <dbReference type="EMBL" id="AKS33261.1"/>
    </source>
</evidence>
<evidence type="ECO:0000313" key="5">
    <source>
        <dbReference type="Proteomes" id="UP000062255"/>
    </source>
</evidence>
<dbReference type="NCBIfam" id="NF009467">
    <property type="entry name" value="PRK12826.1-3"/>
    <property type="match status" value="1"/>
</dbReference>
<dbReference type="CDD" id="cd05233">
    <property type="entry name" value="SDR_c"/>
    <property type="match status" value="1"/>
</dbReference>
<dbReference type="InterPro" id="IPR002347">
    <property type="entry name" value="SDR_fam"/>
</dbReference>
<dbReference type="InterPro" id="IPR036291">
    <property type="entry name" value="NAD(P)-bd_dom_sf"/>
</dbReference>